<dbReference type="RefSeq" id="XP_068359897.1">
    <property type="nucleotide sequence ID" value="XM_068492492.1"/>
</dbReference>
<protein>
    <recommendedName>
        <fullName evidence="2">Integrase catalytic domain-containing protein</fullName>
    </recommendedName>
</protein>
<feature type="domain" description="Integrase catalytic" evidence="2">
    <location>
        <begin position="144"/>
        <end position="311"/>
    </location>
</feature>
<dbReference type="InterPro" id="IPR036397">
    <property type="entry name" value="RNaseH_sf"/>
</dbReference>
<dbReference type="GeneID" id="94827196"/>
<accession>A0A1J4K5N2</accession>
<dbReference type="GO" id="GO:0015074">
    <property type="term" value="P:DNA integration"/>
    <property type="evidence" value="ECO:0007669"/>
    <property type="project" value="InterPro"/>
</dbReference>
<evidence type="ECO:0000256" key="1">
    <source>
        <dbReference type="SAM" id="MobiDB-lite"/>
    </source>
</evidence>
<name>A0A1J4K5N2_9EUKA</name>
<proteinExistence type="predicted"/>
<feature type="region of interest" description="Disordered" evidence="1">
    <location>
        <begin position="1"/>
        <end position="25"/>
    </location>
</feature>
<sequence>MKTRNNEKKPIKKDEKKKVDKEQVLRDLQNQKYENKLQELLNDDVKYGPEEFRRRMFGRNVVKSAAAWYKKYVDAHKEKLYSEYFGFTKGEDDDLENVAGFRSATKNQVLRKKLKINEDTPLNHNKKLVKENFPVKSNKKYLLHLIYPEGTYIIDIMFSNEVMYLLLIDFTTRYVYITDLMSKGIKDVIESFDELMTNIKDLRFLRGDAERAFMSAEFQKHLAEKYNAKYIPMERSKEANGTTSIVHDKLGVIDRMTRTLRDMAYVAGYTDPIPYRVIRKLVDNYNLAPHSFLSKYAHKRTSPDDVKKDHHLKLTIWRNVEQHNFMVKNRDGYRLYKNQRVVVYNDDKTRKRRTQLRPEVYTVVREENGNYVLERENGDHVKYSRFRIKPYLI</sequence>
<dbReference type="Proteomes" id="UP000179807">
    <property type="component" value="Unassembled WGS sequence"/>
</dbReference>
<gene>
    <name evidence="3" type="ORF">TRFO_05443</name>
</gene>
<dbReference type="OrthoDB" id="10592611at2759"/>
<evidence type="ECO:0000313" key="3">
    <source>
        <dbReference type="EMBL" id="OHT06761.1"/>
    </source>
</evidence>
<dbReference type="Gene3D" id="3.30.420.10">
    <property type="entry name" value="Ribonuclease H-like superfamily/Ribonuclease H"/>
    <property type="match status" value="1"/>
</dbReference>
<dbReference type="InterPro" id="IPR012337">
    <property type="entry name" value="RNaseH-like_sf"/>
</dbReference>
<dbReference type="VEuPathDB" id="TrichDB:TRFO_05443"/>
<dbReference type="PROSITE" id="PS50994">
    <property type="entry name" value="INTEGRASE"/>
    <property type="match status" value="1"/>
</dbReference>
<comment type="caution">
    <text evidence="3">The sequence shown here is derived from an EMBL/GenBank/DDBJ whole genome shotgun (WGS) entry which is preliminary data.</text>
</comment>
<dbReference type="AlphaFoldDB" id="A0A1J4K5N2"/>
<evidence type="ECO:0000259" key="2">
    <source>
        <dbReference type="PROSITE" id="PS50994"/>
    </source>
</evidence>
<dbReference type="SUPFAM" id="SSF53098">
    <property type="entry name" value="Ribonuclease H-like"/>
    <property type="match status" value="1"/>
</dbReference>
<organism evidence="3 4">
    <name type="scientific">Tritrichomonas foetus</name>
    <dbReference type="NCBI Taxonomy" id="1144522"/>
    <lineage>
        <taxon>Eukaryota</taxon>
        <taxon>Metamonada</taxon>
        <taxon>Parabasalia</taxon>
        <taxon>Tritrichomonadida</taxon>
        <taxon>Tritrichomonadidae</taxon>
        <taxon>Tritrichomonas</taxon>
    </lineage>
</organism>
<dbReference type="InterPro" id="IPR001584">
    <property type="entry name" value="Integrase_cat-core"/>
</dbReference>
<dbReference type="EMBL" id="MLAK01000716">
    <property type="protein sequence ID" value="OHT06761.1"/>
    <property type="molecule type" value="Genomic_DNA"/>
</dbReference>
<keyword evidence="4" id="KW-1185">Reference proteome</keyword>
<dbReference type="GO" id="GO:0003676">
    <property type="term" value="F:nucleic acid binding"/>
    <property type="evidence" value="ECO:0007669"/>
    <property type="project" value="InterPro"/>
</dbReference>
<reference evidence="3" key="1">
    <citation type="submission" date="2016-10" db="EMBL/GenBank/DDBJ databases">
        <authorList>
            <person name="Benchimol M."/>
            <person name="Almeida L.G."/>
            <person name="Vasconcelos A.T."/>
            <person name="Perreira-Neves A."/>
            <person name="Rosa I.A."/>
            <person name="Tasca T."/>
            <person name="Bogo M.R."/>
            <person name="de Souza W."/>
        </authorList>
    </citation>
    <scope>NUCLEOTIDE SEQUENCE [LARGE SCALE GENOMIC DNA]</scope>
    <source>
        <strain evidence="3">K</strain>
    </source>
</reference>
<evidence type="ECO:0000313" key="4">
    <source>
        <dbReference type="Proteomes" id="UP000179807"/>
    </source>
</evidence>